<dbReference type="InterPro" id="IPR036412">
    <property type="entry name" value="HAD-like_sf"/>
</dbReference>
<dbReference type="InterPro" id="IPR023299">
    <property type="entry name" value="ATPase_P-typ_cyto_dom_N"/>
</dbReference>
<dbReference type="InterPro" id="IPR023214">
    <property type="entry name" value="HAD_sf"/>
</dbReference>
<comment type="subcellular location">
    <subcellularLocation>
        <location evidence="1">Membrane</location>
        <topology evidence="1">Multi-pass membrane protein</topology>
    </subcellularLocation>
</comment>
<evidence type="ECO:0000256" key="1">
    <source>
        <dbReference type="ARBA" id="ARBA00004141"/>
    </source>
</evidence>
<organism evidence="3 4">
    <name type="scientific">Tanacetum coccineum</name>
    <dbReference type="NCBI Taxonomy" id="301880"/>
    <lineage>
        <taxon>Eukaryota</taxon>
        <taxon>Viridiplantae</taxon>
        <taxon>Streptophyta</taxon>
        <taxon>Embryophyta</taxon>
        <taxon>Tracheophyta</taxon>
        <taxon>Spermatophyta</taxon>
        <taxon>Magnoliopsida</taxon>
        <taxon>eudicotyledons</taxon>
        <taxon>Gunneridae</taxon>
        <taxon>Pentapetalae</taxon>
        <taxon>asterids</taxon>
        <taxon>campanulids</taxon>
        <taxon>Asterales</taxon>
        <taxon>Asteraceae</taxon>
        <taxon>Asteroideae</taxon>
        <taxon>Anthemideae</taxon>
        <taxon>Anthemidinae</taxon>
        <taxon>Tanacetum</taxon>
    </lineage>
</organism>
<comment type="caution">
    <text evidence="3">The sequence shown here is derived from an EMBL/GenBank/DDBJ whole genome shotgun (WGS) entry which is preliminary data.</text>
</comment>
<proteinExistence type="predicted"/>
<keyword evidence="2" id="KW-0460">Magnesium</keyword>
<gene>
    <name evidence="3" type="ORF">Tco_0952808</name>
</gene>
<accession>A0ABQ5DYK1</accession>
<dbReference type="Gene3D" id="1.20.1110.10">
    <property type="entry name" value="Calcium-transporting ATPase, transmembrane domain"/>
    <property type="match status" value="1"/>
</dbReference>
<dbReference type="SUPFAM" id="SSF56784">
    <property type="entry name" value="HAD-like"/>
    <property type="match status" value="1"/>
</dbReference>
<keyword evidence="4" id="KW-1185">Reference proteome</keyword>
<reference evidence="3" key="1">
    <citation type="journal article" date="2022" name="Int. J. Mol. Sci.">
        <title>Draft Genome of Tanacetum Coccineum: Genomic Comparison of Closely Related Tanacetum-Family Plants.</title>
        <authorList>
            <person name="Yamashiro T."/>
            <person name="Shiraishi A."/>
            <person name="Nakayama K."/>
            <person name="Satake H."/>
        </authorList>
    </citation>
    <scope>NUCLEOTIDE SEQUENCE</scope>
</reference>
<dbReference type="Gene3D" id="3.40.50.1000">
    <property type="entry name" value="HAD superfamily/HAD-like"/>
    <property type="match status" value="1"/>
</dbReference>
<name>A0ABQ5DYK1_9ASTR</name>
<evidence type="ECO:0000313" key="4">
    <source>
        <dbReference type="Proteomes" id="UP001151760"/>
    </source>
</evidence>
<protein>
    <submittedName>
        <fullName evidence="3">ATPase 9</fullName>
    </submittedName>
</protein>
<dbReference type="Proteomes" id="UP001151760">
    <property type="component" value="Unassembled WGS sequence"/>
</dbReference>
<dbReference type="PANTHER" id="PTHR42861">
    <property type="entry name" value="CALCIUM-TRANSPORTING ATPASE"/>
    <property type="match status" value="1"/>
</dbReference>
<sequence length="134" mass="14875">MVIGSHKLSKQGEITKSITTKEEVAGMDVLCSDKSGTLTLNKLTVDKTTFSRVFVKDTNKDHVVLMGARASRVENQDAIDAFVIGMLPYSKEAYKERLSWLTSLIFQELMSMAIAPTMLTEDVKQAKDNEKKSA</sequence>
<reference evidence="3" key="2">
    <citation type="submission" date="2022-01" db="EMBL/GenBank/DDBJ databases">
        <authorList>
            <person name="Yamashiro T."/>
            <person name="Shiraishi A."/>
            <person name="Satake H."/>
            <person name="Nakayama K."/>
        </authorList>
    </citation>
    <scope>NUCLEOTIDE SEQUENCE</scope>
</reference>
<evidence type="ECO:0000256" key="2">
    <source>
        <dbReference type="ARBA" id="ARBA00022842"/>
    </source>
</evidence>
<dbReference type="Gene3D" id="3.40.1110.10">
    <property type="entry name" value="Calcium-transporting ATPase, cytoplasmic domain N"/>
    <property type="match status" value="1"/>
</dbReference>
<evidence type="ECO:0000313" key="3">
    <source>
        <dbReference type="EMBL" id="GJT44093.1"/>
    </source>
</evidence>
<dbReference type="EMBL" id="BQNB010015784">
    <property type="protein sequence ID" value="GJT44093.1"/>
    <property type="molecule type" value="Genomic_DNA"/>
</dbReference>